<reference evidence="1" key="1">
    <citation type="journal article" date="2013" name="Genome Biol.">
        <title>Reference genomes and transcriptomes of Nicotiana sylvestris and Nicotiana tomentosiformis.</title>
        <authorList>
            <person name="Sierro N."/>
            <person name="Battey J.N."/>
            <person name="Ouadi S."/>
            <person name="Bovet L."/>
            <person name="Goepfert S."/>
            <person name="Bakaher N."/>
            <person name="Peitsch M.C."/>
            <person name="Ivanov N.V."/>
        </authorList>
    </citation>
    <scope>NUCLEOTIDE SEQUENCE [LARGE SCALE GENOMIC DNA]</scope>
</reference>
<name>A0A1U7XRI3_NICSY</name>
<dbReference type="Proteomes" id="UP000189701">
    <property type="component" value="Unplaced"/>
</dbReference>
<evidence type="ECO:0000313" key="2">
    <source>
        <dbReference type="RefSeq" id="XP_009789085.1"/>
    </source>
</evidence>
<protein>
    <submittedName>
        <fullName evidence="2">Uncharacterized protein LOC104236775</fullName>
    </submittedName>
</protein>
<accession>A0A1U7XRI3</accession>
<dbReference type="RefSeq" id="XP_009789085.1">
    <property type="nucleotide sequence ID" value="XM_009790783.1"/>
</dbReference>
<reference evidence="2" key="2">
    <citation type="submission" date="2025-08" db="UniProtKB">
        <authorList>
            <consortium name="RefSeq"/>
        </authorList>
    </citation>
    <scope>IDENTIFICATION</scope>
    <source>
        <tissue evidence="2">Leaf</tissue>
    </source>
</reference>
<dbReference type="AlphaFoldDB" id="A0A1U7XRI3"/>
<sequence>MKGREWTNIMVSSTRCLTNFNCGKMHKMFAQFFWSKSVGGKSRHWTSWDTLCQPCEEGEIQVHLINLGVSALSDLPIRDFRVHLPTSAGLGVPFYPILPCFFMFLDRV</sequence>
<proteinExistence type="predicted"/>
<gene>
    <name evidence="2" type="primary">LOC104236775</name>
</gene>
<evidence type="ECO:0000313" key="1">
    <source>
        <dbReference type="Proteomes" id="UP000189701"/>
    </source>
</evidence>
<keyword evidence="1" id="KW-1185">Reference proteome</keyword>
<organism evidence="1 2">
    <name type="scientific">Nicotiana sylvestris</name>
    <name type="common">Wood tobacco</name>
    <name type="synonym">South American tobacco</name>
    <dbReference type="NCBI Taxonomy" id="4096"/>
    <lineage>
        <taxon>Eukaryota</taxon>
        <taxon>Viridiplantae</taxon>
        <taxon>Streptophyta</taxon>
        <taxon>Embryophyta</taxon>
        <taxon>Tracheophyta</taxon>
        <taxon>Spermatophyta</taxon>
        <taxon>Magnoliopsida</taxon>
        <taxon>eudicotyledons</taxon>
        <taxon>Gunneridae</taxon>
        <taxon>Pentapetalae</taxon>
        <taxon>asterids</taxon>
        <taxon>lamiids</taxon>
        <taxon>Solanales</taxon>
        <taxon>Solanaceae</taxon>
        <taxon>Nicotianoideae</taxon>
        <taxon>Nicotianeae</taxon>
        <taxon>Nicotiana</taxon>
    </lineage>
</organism>